<organism evidence="1 2">
    <name type="scientific">Candidatus Beckwithbacteria bacterium GW2011_GWA2_43_10</name>
    <dbReference type="NCBI Taxonomy" id="1618369"/>
    <lineage>
        <taxon>Bacteria</taxon>
        <taxon>Candidatus Beckwithiibacteriota</taxon>
    </lineage>
</organism>
<proteinExistence type="predicted"/>
<name>A0A0G1EZ52_9BACT</name>
<gene>
    <name evidence="1" type="ORF">UV54_C0026G0011</name>
</gene>
<dbReference type="EMBL" id="LCEW01000026">
    <property type="protein sequence ID" value="KKS79903.1"/>
    <property type="molecule type" value="Genomic_DNA"/>
</dbReference>
<evidence type="ECO:0000313" key="2">
    <source>
        <dbReference type="Proteomes" id="UP000034213"/>
    </source>
</evidence>
<comment type="caution">
    <text evidence="1">The sequence shown here is derived from an EMBL/GenBank/DDBJ whole genome shotgun (WGS) entry which is preliminary data.</text>
</comment>
<dbReference type="AlphaFoldDB" id="A0A0G1EZ52"/>
<protein>
    <submittedName>
        <fullName evidence="1">Uncharacterized protein</fullName>
    </submittedName>
</protein>
<dbReference type="STRING" id="1618369.UV54_C0026G0011"/>
<dbReference type="Proteomes" id="UP000034213">
    <property type="component" value="Unassembled WGS sequence"/>
</dbReference>
<reference evidence="1 2" key="1">
    <citation type="journal article" date="2015" name="Nature">
        <title>rRNA introns, odd ribosomes, and small enigmatic genomes across a large radiation of phyla.</title>
        <authorList>
            <person name="Brown C.T."/>
            <person name="Hug L.A."/>
            <person name="Thomas B.C."/>
            <person name="Sharon I."/>
            <person name="Castelle C.J."/>
            <person name="Singh A."/>
            <person name="Wilkins M.J."/>
            <person name="Williams K.H."/>
            <person name="Banfield J.F."/>
        </authorList>
    </citation>
    <scope>NUCLEOTIDE SEQUENCE [LARGE SCALE GENOMIC DNA]</scope>
</reference>
<accession>A0A0G1EZ52</accession>
<evidence type="ECO:0000313" key="1">
    <source>
        <dbReference type="EMBL" id="KKS79903.1"/>
    </source>
</evidence>
<sequence length="133" mass="14839">MWKKIVKILWFGFGLFGLIIIAKQYFPDFLPNLKNSSLIRGVQSGLVQNQSADFSNQSSGQPINLKELAKMDPQQSGQIISQLIKAEITKILESTTTEIKQFPASQVKKIKIGACENLLEEDICSIAKQLQCP</sequence>